<organism evidence="2 3">
    <name type="scientific">Brachybacterium alimentarium</name>
    <dbReference type="NCBI Taxonomy" id="47845"/>
    <lineage>
        <taxon>Bacteria</taxon>
        <taxon>Bacillati</taxon>
        <taxon>Actinomycetota</taxon>
        <taxon>Actinomycetes</taxon>
        <taxon>Micrococcales</taxon>
        <taxon>Dermabacteraceae</taxon>
        <taxon>Brachybacterium</taxon>
    </lineage>
</organism>
<evidence type="ECO:0000313" key="2">
    <source>
        <dbReference type="EMBL" id="PCC40687.1"/>
    </source>
</evidence>
<reference evidence="2 3" key="1">
    <citation type="journal article" date="2017" name="Elife">
        <title>Extensive horizontal gene transfer in cheese-associated bacteria.</title>
        <authorList>
            <person name="Bonham K.S."/>
            <person name="Wolfe B.E."/>
            <person name="Dutton R.J."/>
        </authorList>
    </citation>
    <scope>NUCLEOTIDE SEQUENCE [LARGE SCALE GENOMIC DNA]</scope>
    <source>
        <strain evidence="2 3">341_9</strain>
    </source>
</reference>
<comment type="caution">
    <text evidence="2">The sequence shown here is derived from an EMBL/GenBank/DDBJ whole genome shotgun (WGS) entry which is preliminary data.</text>
</comment>
<dbReference type="Proteomes" id="UP000218598">
    <property type="component" value="Unassembled WGS sequence"/>
</dbReference>
<dbReference type="OrthoDB" id="138803at2"/>
<dbReference type="EMBL" id="NRGR01000005">
    <property type="protein sequence ID" value="PCC40687.1"/>
    <property type="molecule type" value="Genomic_DNA"/>
</dbReference>
<dbReference type="InterPro" id="IPR021804">
    <property type="entry name" value="DUF3375"/>
</dbReference>
<evidence type="ECO:0000313" key="3">
    <source>
        <dbReference type="Proteomes" id="UP000218598"/>
    </source>
</evidence>
<dbReference type="Pfam" id="PF11855">
    <property type="entry name" value="DUF3375"/>
    <property type="match status" value="1"/>
</dbReference>
<name>A0A2A3YMZ7_9MICO</name>
<feature type="compositionally biased region" description="Polar residues" evidence="1">
    <location>
        <begin position="14"/>
        <end position="24"/>
    </location>
</feature>
<keyword evidence="3" id="KW-1185">Reference proteome</keyword>
<gene>
    <name evidence="2" type="ORF">CIK66_02665</name>
</gene>
<protein>
    <submittedName>
        <fullName evidence="2">Uncharacterized protein</fullName>
    </submittedName>
</protein>
<feature type="region of interest" description="Disordered" evidence="1">
    <location>
        <begin position="1"/>
        <end position="88"/>
    </location>
</feature>
<accession>A0A2A3YMZ7</accession>
<dbReference type="AlphaFoldDB" id="A0A2A3YMZ7"/>
<proteinExistence type="predicted"/>
<sequence>MGGAPHRSSPHRPATTSQRGSRSAPSPPARGQVLAAERVETPPPGAQDHPRDSWSSAPSVGRPSYPGPRSPRGVTALRPYPERSPVSGLSRALRNRALFEERSVLTLLRTDHAPFTLGLLAEHLGEDVRTRTAADLYDLLTGDLDELRLHGVDLPRSAQQYCATWVEQGFLTRRAAREERTEEFSLTEDAFGALRFLDQLHAPQGAVTRSRLSLLTDRLRTLAQETDPDSAHRLQSLRTEQERIAAQIEAVIELGAEPIPTSQAIEMAEELYALALDVPSDFARVRGELERLHRRLRLDLVEHDGPQGEILDHLFLGVDAIEGSEAGRSFAAFHSMLIDPVQEARFHDAVDDLATRPFAAGFGRERLGYLQGYLARLRGESHQVRHAMTDLSRSLREFVRSRQFEEFRALADRLRRPQRLALTVAPHVRPHSRLGVELTPSGLIPHSVGQLRLHSPSESTAEDSLELAAAEPLDLDALRATIRESEIDMVELTDAVDAVLARRGTATLEEVLAEHPATQGLASIVGLLVLAQRHGEPILEEDGSAAAEQLAWTTASGALHPRTARVTAYRFTRPVGRL</sequence>
<evidence type="ECO:0000256" key="1">
    <source>
        <dbReference type="SAM" id="MobiDB-lite"/>
    </source>
</evidence>